<dbReference type="HOGENOM" id="CLU_754896_0_0_1"/>
<evidence type="ECO:0000313" key="1">
    <source>
        <dbReference type="EMBL" id="EKC22779.1"/>
    </source>
</evidence>
<organism evidence="1">
    <name type="scientific">Magallana gigas</name>
    <name type="common">Pacific oyster</name>
    <name type="synonym">Crassostrea gigas</name>
    <dbReference type="NCBI Taxonomy" id="29159"/>
    <lineage>
        <taxon>Eukaryota</taxon>
        <taxon>Metazoa</taxon>
        <taxon>Spiralia</taxon>
        <taxon>Lophotrochozoa</taxon>
        <taxon>Mollusca</taxon>
        <taxon>Bivalvia</taxon>
        <taxon>Autobranchia</taxon>
        <taxon>Pteriomorphia</taxon>
        <taxon>Ostreida</taxon>
        <taxon>Ostreoidea</taxon>
        <taxon>Ostreidae</taxon>
        <taxon>Magallana</taxon>
    </lineage>
</organism>
<protein>
    <submittedName>
        <fullName evidence="1">Uncharacterized protein</fullName>
    </submittedName>
</protein>
<dbReference type="InParanoid" id="K1PUV8"/>
<dbReference type="InterPro" id="IPR007110">
    <property type="entry name" value="Ig-like_dom"/>
</dbReference>
<dbReference type="PROSITE" id="PS50835">
    <property type="entry name" value="IG_LIKE"/>
    <property type="match status" value="1"/>
</dbReference>
<reference evidence="1" key="1">
    <citation type="journal article" date="2012" name="Nature">
        <title>The oyster genome reveals stress adaptation and complexity of shell formation.</title>
        <authorList>
            <person name="Zhang G."/>
            <person name="Fang X."/>
            <person name="Guo X."/>
            <person name="Li L."/>
            <person name="Luo R."/>
            <person name="Xu F."/>
            <person name="Yang P."/>
            <person name="Zhang L."/>
            <person name="Wang X."/>
            <person name="Qi H."/>
            <person name="Xiong Z."/>
            <person name="Que H."/>
            <person name="Xie Y."/>
            <person name="Holland P.W."/>
            <person name="Paps J."/>
            <person name="Zhu Y."/>
            <person name="Wu F."/>
            <person name="Chen Y."/>
            <person name="Wang J."/>
            <person name="Peng C."/>
            <person name="Meng J."/>
            <person name="Yang L."/>
            <person name="Liu J."/>
            <person name="Wen B."/>
            <person name="Zhang N."/>
            <person name="Huang Z."/>
            <person name="Zhu Q."/>
            <person name="Feng Y."/>
            <person name="Mount A."/>
            <person name="Hedgecock D."/>
            <person name="Xu Z."/>
            <person name="Liu Y."/>
            <person name="Domazet-Loso T."/>
            <person name="Du Y."/>
            <person name="Sun X."/>
            <person name="Zhang S."/>
            <person name="Liu B."/>
            <person name="Cheng P."/>
            <person name="Jiang X."/>
            <person name="Li J."/>
            <person name="Fan D."/>
            <person name="Wang W."/>
            <person name="Fu W."/>
            <person name="Wang T."/>
            <person name="Wang B."/>
            <person name="Zhang J."/>
            <person name="Peng Z."/>
            <person name="Li Y."/>
            <person name="Li N."/>
            <person name="Wang J."/>
            <person name="Chen M."/>
            <person name="He Y."/>
            <person name="Tan F."/>
            <person name="Song X."/>
            <person name="Zheng Q."/>
            <person name="Huang R."/>
            <person name="Yang H."/>
            <person name="Du X."/>
            <person name="Chen L."/>
            <person name="Yang M."/>
            <person name="Gaffney P.M."/>
            <person name="Wang S."/>
            <person name="Luo L."/>
            <person name="She Z."/>
            <person name="Ming Y."/>
            <person name="Huang W."/>
            <person name="Zhang S."/>
            <person name="Huang B."/>
            <person name="Zhang Y."/>
            <person name="Qu T."/>
            <person name="Ni P."/>
            <person name="Miao G."/>
            <person name="Wang J."/>
            <person name="Wang Q."/>
            <person name="Steinberg C.E."/>
            <person name="Wang H."/>
            <person name="Li N."/>
            <person name="Qian L."/>
            <person name="Zhang G."/>
            <person name="Li Y."/>
            <person name="Yang H."/>
            <person name="Liu X."/>
            <person name="Wang J."/>
            <person name="Yin Y."/>
            <person name="Wang J."/>
        </authorList>
    </citation>
    <scope>NUCLEOTIDE SEQUENCE [LARGE SCALE GENOMIC DNA]</scope>
    <source>
        <strain evidence="1">05x7-T-G4-1.051#20</strain>
    </source>
</reference>
<accession>K1PUV8</accession>
<gene>
    <name evidence="1" type="ORF">CGI_10001504</name>
</gene>
<proteinExistence type="predicted"/>
<dbReference type="SUPFAM" id="SSF48726">
    <property type="entry name" value="Immunoglobulin"/>
    <property type="match status" value="1"/>
</dbReference>
<dbReference type="EMBL" id="JH816814">
    <property type="protein sequence ID" value="EKC22779.1"/>
    <property type="molecule type" value="Genomic_DNA"/>
</dbReference>
<name>K1PUV8_MAGGI</name>
<dbReference type="InterPro" id="IPR036179">
    <property type="entry name" value="Ig-like_dom_sf"/>
</dbReference>
<dbReference type="AlphaFoldDB" id="K1PUV8"/>
<sequence length="367" mass="41313">MVERGAELIKRSKGQSFEIKSNFMNGDMMFTWSHESKYHDVSVTCDGRHLGFTRVYDNKFVLKDILNYNIVEVLVRATIHYTYVEKSVLEVTEGSNVTLYIPIPTKAKTLFQLTDSGASMPRYAVSANDLTTSSRLFTFVLSNVSATDAGYYALGYDVQSFRTNHGVVLVVNALPDNPKITGIRNIPIDGPEAVTMTPEFNTRVKLHNGASFGPVFCMADCNPPCTFQWRKVNLDGTIDEVITTANLPRQTVNSTEPLKYQCVAIGSPRLDVNTTFSLHYQENIDGYVVLKVPLISYPKPKDATWFGPRREQFQLDAASTISQGDKPYQFWIHSEIHIINKSSFGYYKLFVEGEEILTIIIENKGKP</sequence>